<evidence type="ECO:0000313" key="2">
    <source>
        <dbReference type="EMBL" id="KDR83409.1"/>
    </source>
</evidence>
<accession>A0A067TU20</accession>
<proteinExistence type="predicted"/>
<dbReference type="OrthoDB" id="3070186at2759"/>
<keyword evidence="3" id="KW-1185">Reference proteome</keyword>
<feature type="chain" id="PRO_5001649538" description="Cyclin N-terminal domain-containing protein" evidence="1">
    <location>
        <begin position="17"/>
        <end position="430"/>
    </location>
</feature>
<feature type="signal peptide" evidence="1">
    <location>
        <begin position="1"/>
        <end position="16"/>
    </location>
</feature>
<keyword evidence="1" id="KW-0732">Signal</keyword>
<dbReference type="Proteomes" id="UP000027222">
    <property type="component" value="Unassembled WGS sequence"/>
</dbReference>
<gene>
    <name evidence="2" type="ORF">GALMADRAFT_640332</name>
</gene>
<dbReference type="EMBL" id="KL142368">
    <property type="protein sequence ID" value="KDR83409.1"/>
    <property type="molecule type" value="Genomic_DNA"/>
</dbReference>
<organism evidence="2 3">
    <name type="scientific">Galerina marginata (strain CBS 339.88)</name>
    <dbReference type="NCBI Taxonomy" id="685588"/>
    <lineage>
        <taxon>Eukaryota</taxon>
        <taxon>Fungi</taxon>
        <taxon>Dikarya</taxon>
        <taxon>Basidiomycota</taxon>
        <taxon>Agaricomycotina</taxon>
        <taxon>Agaricomycetes</taxon>
        <taxon>Agaricomycetidae</taxon>
        <taxon>Agaricales</taxon>
        <taxon>Agaricineae</taxon>
        <taxon>Strophariaceae</taxon>
        <taxon>Galerina</taxon>
    </lineage>
</organism>
<evidence type="ECO:0008006" key="4">
    <source>
        <dbReference type="Google" id="ProtNLM"/>
    </source>
</evidence>
<evidence type="ECO:0000313" key="3">
    <source>
        <dbReference type="Proteomes" id="UP000027222"/>
    </source>
</evidence>
<reference evidence="3" key="1">
    <citation type="journal article" date="2014" name="Proc. Natl. Acad. Sci. U.S.A.">
        <title>Extensive sampling of basidiomycete genomes demonstrates inadequacy of the white-rot/brown-rot paradigm for wood decay fungi.</title>
        <authorList>
            <person name="Riley R."/>
            <person name="Salamov A.A."/>
            <person name="Brown D.W."/>
            <person name="Nagy L.G."/>
            <person name="Floudas D."/>
            <person name="Held B.W."/>
            <person name="Levasseur A."/>
            <person name="Lombard V."/>
            <person name="Morin E."/>
            <person name="Otillar R."/>
            <person name="Lindquist E.A."/>
            <person name="Sun H."/>
            <person name="LaButti K.M."/>
            <person name="Schmutz J."/>
            <person name="Jabbour D."/>
            <person name="Luo H."/>
            <person name="Baker S.E."/>
            <person name="Pisabarro A.G."/>
            <person name="Walton J.D."/>
            <person name="Blanchette R.A."/>
            <person name="Henrissat B."/>
            <person name="Martin F."/>
            <person name="Cullen D."/>
            <person name="Hibbett D.S."/>
            <person name="Grigoriev I.V."/>
        </authorList>
    </citation>
    <scope>NUCLEOTIDE SEQUENCE [LARGE SCALE GENOMIC DNA]</scope>
    <source>
        <strain evidence="3">CBS 339.88</strain>
    </source>
</reference>
<evidence type="ECO:0000256" key="1">
    <source>
        <dbReference type="SAM" id="SignalP"/>
    </source>
</evidence>
<dbReference type="HOGENOM" id="CLU_637849_0_0_1"/>
<sequence length="430" mass="48855">MPLFAVYSLILRLASGNRLATVHQNNAFAYPSLSRLNPSINPNLIRFRSNSKNTTSDLPYVDNCEDDNSFTFEKGILHVFNEDEEEKSDWESVIDQAESPSLFERSPPVGMIHALNIQYSPRVPFTSRYKEPIPQVFQLGPHIIATVESHDAFNSPHNSSVTSEGIRNQDVFDFPPHTSGISEGFVASDEQIEILVLHHQAGRADTLSLRQWFANFLLCHLLRRDEGNPVPYSSANEITVAHLADNMFEFFWFGYRANDELAFLATQYISDLLPRGLMDAKDLYTPCGVVAATRLFVLTYTLAIKNVEDQAYRLNKWTSYYGTKFEPPSATQFEIAALQALDFNITLQPDQWRAHLRHLYDWTGQPRTDFRDAHLNIHTRIGAVYSAAVYPATTKRERPRPSSPGFSLDRLYDRLLDDLGCEGPSFGAFY</sequence>
<protein>
    <recommendedName>
        <fullName evidence="4">Cyclin N-terminal domain-containing protein</fullName>
    </recommendedName>
</protein>
<name>A0A067TU20_GALM3</name>
<dbReference type="AlphaFoldDB" id="A0A067TU20"/>